<dbReference type="InterPro" id="IPR029063">
    <property type="entry name" value="SAM-dependent_MTases_sf"/>
</dbReference>
<reference evidence="2 3" key="1">
    <citation type="submission" date="2020-10" db="EMBL/GenBank/DDBJ databases">
        <title>Wide distribution of Phycisphaera-like planctomycetes from WD2101 soil group in peatlands and genome analysis of the first cultivated representative.</title>
        <authorList>
            <person name="Dedysh S.N."/>
            <person name="Beletsky A.V."/>
            <person name="Ivanova A."/>
            <person name="Kulichevskaya I.S."/>
            <person name="Suzina N.E."/>
            <person name="Philippov D.A."/>
            <person name="Rakitin A.L."/>
            <person name="Mardanov A.V."/>
            <person name="Ravin N.V."/>
        </authorList>
    </citation>
    <scope>NUCLEOTIDE SEQUENCE [LARGE SCALE GENOMIC DNA]</scope>
    <source>
        <strain evidence="2 3">M1803</strain>
    </source>
</reference>
<dbReference type="Gene3D" id="3.40.50.150">
    <property type="entry name" value="Vaccinia Virus protein VP39"/>
    <property type="match status" value="1"/>
</dbReference>
<sequence length="612" mass="68378">MQSTEESTTLMTVGGEIGETDRPMQTCCPLCRSRRLHYAFSIPGPKTAENAAQGDGLRVVRCDECRFMLLNPQPSDAELRSIYSADYFLSDEQGHAERMKSSTARGYLEMLSRYRGSTGGRLLEVGCGQGEGMVEAAAAGYEIVGVEISQSSADVARDRLAMASGRSGATASGTVHCSTLEEVDLAEASFDVCILADVIEHARDPLAMLRRIRTLLKPDGVLLIATPSLDSWSAKLMKRSWMEFKPEHLSYFDRNTLQNMLFLAGFSDTIVTPGYKTLNLDYVAGHFEKFPVPMFSRLVRTTSRLLPRRLRRRDVRVVASGMVAMTRVNPAAGEQPIRKQHTLSIVIPAFNESATVGPLLDAVLKKQIPNLAIEVIVVESNSTDGTRQIVEEYAGHPRVTAIFEDKPRGKGHAVRTGLNAAQGDFVLIQDADLEYDLEDYDVLLEPLITGREAIVLGSRHGGDAWWKMRQFERQPITSAFLNFGHWVFTTLVNVLFRQKLRDPFTMYKVFRRDCLAGLEFYCNRFDFDYELLIKLIRKGYKPIEIPVNYRSRSFKEGKKVSTFRDPINWLRALAWLRVTRIDPLGVVARSARPTIATTASLGSDDASLRNAA</sequence>
<feature type="domain" description="Glycosyltransferase 2-like" evidence="1">
    <location>
        <begin position="344"/>
        <end position="513"/>
    </location>
</feature>
<dbReference type="CDD" id="cd02440">
    <property type="entry name" value="AdoMet_MTases"/>
    <property type="match status" value="1"/>
</dbReference>
<dbReference type="SUPFAM" id="SSF53335">
    <property type="entry name" value="S-adenosyl-L-methionine-dependent methyltransferases"/>
    <property type="match status" value="1"/>
</dbReference>
<protein>
    <submittedName>
        <fullName evidence="2">Glycosyltransferase</fullName>
    </submittedName>
</protein>
<dbReference type="InterPro" id="IPR001173">
    <property type="entry name" value="Glyco_trans_2-like"/>
</dbReference>
<gene>
    <name evidence="2" type="ORF">IPV69_16525</name>
</gene>
<evidence type="ECO:0000313" key="2">
    <source>
        <dbReference type="EMBL" id="QOV87881.1"/>
    </source>
</evidence>
<proteinExistence type="predicted"/>
<evidence type="ECO:0000313" key="3">
    <source>
        <dbReference type="Proteomes" id="UP000593765"/>
    </source>
</evidence>
<dbReference type="Pfam" id="PF13489">
    <property type="entry name" value="Methyltransf_23"/>
    <property type="match status" value="1"/>
</dbReference>
<dbReference type="EMBL" id="CP063458">
    <property type="protein sequence ID" value="QOV87881.1"/>
    <property type="molecule type" value="Genomic_DNA"/>
</dbReference>
<dbReference type="CDD" id="cd04179">
    <property type="entry name" value="DPM_DPG-synthase_like"/>
    <property type="match status" value="1"/>
</dbReference>
<dbReference type="PANTHER" id="PTHR48090">
    <property type="entry name" value="UNDECAPRENYL-PHOSPHATE 4-DEOXY-4-FORMAMIDO-L-ARABINOSE TRANSFERASE-RELATED"/>
    <property type="match status" value="1"/>
</dbReference>
<dbReference type="KEGG" id="hbs:IPV69_16525"/>
<evidence type="ECO:0000259" key="1">
    <source>
        <dbReference type="Pfam" id="PF00535"/>
    </source>
</evidence>
<dbReference type="Gene3D" id="3.90.550.10">
    <property type="entry name" value="Spore Coat Polysaccharide Biosynthesis Protein SpsA, Chain A"/>
    <property type="match status" value="1"/>
</dbReference>
<organism evidence="2 3">
    <name type="scientific">Humisphaera borealis</name>
    <dbReference type="NCBI Taxonomy" id="2807512"/>
    <lineage>
        <taxon>Bacteria</taxon>
        <taxon>Pseudomonadati</taxon>
        <taxon>Planctomycetota</taxon>
        <taxon>Phycisphaerae</taxon>
        <taxon>Tepidisphaerales</taxon>
        <taxon>Tepidisphaeraceae</taxon>
        <taxon>Humisphaera</taxon>
    </lineage>
</organism>
<dbReference type="PANTHER" id="PTHR48090:SF7">
    <property type="entry name" value="RFBJ PROTEIN"/>
    <property type="match status" value="1"/>
</dbReference>
<dbReference type="InterPro" id="IPR029044">
    <property type="entry name" value="Nucleotide-diphossugar_trans"/>
</dbReference>
<dbReference type="InterPro" id="IPR050256">
    <property type="entry name" value="Glycosyltransferase_2"/>
</dbReference>
<dbReference type="Proteomes" id="UP000593765">
    <property type="component" value="Chromosome"/>
</dbReference>
<keyword evidence="3" id="KW-1185">Reference proteome</keyword>
<dbReference type="Pfam" id="PF00535">
    <property type="entry name" value="Glycos_transf_2"/>
    <property type="match status" value="1"/>
</dbReference>
<dbReference type="AlphaFoldDB" id="A0A7M2WSU0"/>
<dbReference type="RefSeq" id="WP_206290796.1">
    <property type="nucleotide sequence ID" value="NZ_CP063458.1"/>
</dbReference>
<name>A0A7M2WSU0_9BACT</name>
<accession>A0A7M2WSU0</accession>
<dbReference type="SUPFAM" id="SSF53448">
    <property type="entry name" value="Nucleotide-diphospho-sugar transferases"/>
    <property type="match status" value="1"/>
</dbReference>